<feature type="non-terminal residue" evidence="2">
    <location>
        <position position="75"/>
    </location>
</feature>
<reference evidence="2 3" key="1">
    <citation type="submission" date="2019-07" db="EMBL/GenBank/DDBJ databases">
        <title>Draft genome for Streptomyces benahoarensis MZ03-48.</title>
        <authorList>
            <person name="Gonzalez-Pimentel J.L."/>
        </authorList>
    </citation>
    <scope>NUCLEOTIDE SEQUENCE [LARGE SCALE GENOMIC DNA]</scope>
    <source>
        <strain evidence="2 3">MZ03-48</strain>
    </source>
</reference>
<dbReference type="EMBL" id="VKLS01000984">
    <property type="protein sequence ID" value="TSB15263.1"/>
    <property type="molecule type" value="Genomic_DNA"/>
</dbReference>
<feature type="region of interest" description="Disordered" evidence="1">
    <location>
        <begin position="42"/>
        <end position="75"/>
    </location>
</feature>
<evidence type="ECO:0000313" key="3">
    <source>
        <dbReference type="Proteomes" id="UP000320888"/>
    </source>
</evidence>
<feature type="region of interest" description="Disordered" evidence="1">
    <location>
        <begin position="1"/>
        <end position="25"/>
    </location>
</feature>
<comment type="caution">
    <text evidence="2">The sequence shown here is derived from an EMBL/GenBank/DDBJ whole genome shotgun (WGS) entry which is preliminary data.</text>
</comment>
<name>A0A553XEF5_9ACTN</name>
<evidence type="ECO:0000256" key="1">
    <source>
        <dbReference type="SAM" id="MobiDB-lite"/>
    </source>
</evidence>
<organism evidence="2 3">
    <name type="scientific">Streptomyces benahoarensis</name>
    <dbReference type="NCBI Taxonomy" id="2595054"/>
    <lineage>
        <taxon>Bacteria</taxon>
        <taxon>Bacillati</taxon>
        <taxon>Actinomycetota</taxon>
        <taxon>Actinomycetes</taxon>
        <taxon>Kitasatosporales</taxon>
        <taxon>Streptomycetaceae</taxon>
        <taxon>Streptomyces</taxon>
    </lineage>
</organism>
<feature type="compositionally biased region" description="Low complexity" evidence="1">
    <location>
        <begin position="1"/>
        <end position="15"/>
    </location>
</feature>
<proteinExistence type="predicted"/>
<dbReference type="AlphaFoldDB" id="A0A553XEF5"/>
<sequence>MNGASGPDTPGGTDPHPAPAPPDPCGACGRTGMCRACRTCGERVDATPPRGHTHDEPEPEPDVAVSPGADVVPPA</sequence>
<dbReference type="Proteomes" id="UP000320888">
    <property type="component" value="Unassembled WGS sequence"/>
</dbReference>
<keyword evidence="3" id="KW-1185">Reference proteome</keyword>
<evidence type="ECO:0000313" key="2">
    <source>
        <dbReference type="EMBL" id="TSB15263.1"/>
    </source>
</evidence>
<gene>
    <name evidence="2" type="ORF">FNZ23_30970</name>
</gene>
<protein>
    <submittedName>
        <fullName evidence="2">Uncharacterized protein</fullName>
    </submittedName>
</protein>
<accession>A0A553XEF5</accession>